<gene>
    <name evidence="1" type="ORF">yc1106_03713</name>
</gene>
<accession>A0A9Q8Z5L8</accession>
<evidence type="ECO:0000313" key="2">
    <source>
        <dbReference type="Proteomes" id="UP001056012"/>
    </source>
</evidence>
<reference evidence="1" key="1">
    <citation type="submission" date="2021-12" db="EMBL/GenBank/DDBJ databases">
        <title>Curvularia clavata genome.</title>
        <authorList>
            <person name="Cao Y."/>
        </authorList>
    </citation>
    <scope>NUCLEOTIDE SEQUENCE</scope>
    <source>
        <strain evidence="1">Yc1106</strain>
    </source>
</reference>
<evidence type="ECO:0000313" key="1">
    <source>
        <dbReference type="EMBL" id="USP76439.1"/>
    </source>
</evidence>
<dbReference type="VEuPathDB" id="FungiDB:yc1106_03713"/>
<name>A0A9Q8Z5L8_CURCL</name>
<dbReference type="Proteomes" id="UP001056012">
    <property type="component" value="Chromosome 2"/>
</dbReference>
<keyword evidence="2" id="KW-1185">Reference proteome</keyword>
<protein>
    <submittedName>
        <fullName evidence="1">Uncharacterized protein</fullName>
    </submittedName>
</protein>
<proteinExistence type="predicted"/>
<dbReference type="EMBL" id="CP089275">
    <property type="protein sequence ID" value="USP76439.1"/>
    <property type="molecule type" value="Genomic_DNA"/>
</dbReference>
<dbReference type="AlphaFoldDB" id="A0A9Q8Z5L8"/>
<organism evidence="1 2">
    <name type="scientific">Curvularia clavata</name>
    <dbReference type="NCBI Taxonomy" id="95742"/>
    <lineage>
        <taxon>Eukaryota</taxon>
        <taxon>Fungi</taxon>
        <taxon>Dikarya</taxon>
        <taxon>Ascomycota</taxon>
        <taxon>Pezizomycotina</taxon>
        <taxon>Dothideomycetes</taxon>
        <taxon>Pleosporomycetidae</taxon>
        <taxon>Pleosporales</taxon>
        <taxon>Pleosporineae</taxon>
        <taxon>Pleosporaceae</taxon>
        <taxon>Curvularia</taxon>
    </lineage>
</organism>
<sequence length="75" mass="8628">MDSGKYLQPARSVGTSLASGRGVPYWTMVTRDRDVLHSVGVTYLSTYWSCVNKHNRGIMDTRKIVRKRTFYAEKQ</sequence>
<dbReference type="OrthoDB" id="270167at2759"/>